<keyword evidence="7" id="KW-0479">Metal-binding</keyword>
<dbReference type="Pfam" id="PF00246">
    <property type="entry name" value="Peptidase_M14"/>
    <property type="match status" value="1"/>
</dbReference>
<evidence type="ECO:0000313" key="18">
    <source>
        <dbReference type="Proteomes" id="UP001162480"/>
    </source>
</evidence>
<dbReference type="PANTHER" id="PTHR11532:SF93">
    <property type="entry name" value="CARBOXYPEPTIDASE E"/>
    <property type="match status" value="1"/>
</dbReference>
<dbReference type="SMART" id="SM00631">
    <property type="entry name" value="Zn_pept"/>
    <property type="match status" value="1"/>
</dbReference>
<feature type="compositionally biased region" description="Basic and acidic residues" evidence="15">
    <location>
        <begin position="47"/>
        <end position="60"/>
    </location>
</feature>
<dbReference type="InterPro" id="IPR057246">
    <property type="entry name" value="CARBOXYPEPT_ZN_1"/>
</dbReference>
<keyword evidence="12" id="KW-0325">Glycoprotein</keyword>
<dbReference type="InterPro" id="IPR008969">
    <property type="entry name" value="CarboxyPept-like_regulatory"/>
</dbReference>
<dbReference type="Gene3D" id="2.60.40.1120">
    <property type="entry name" value="Carboxypeptidase-like, regulatory domain"/>
    <property type="match status" value="1"/>
</dbReference>
<accession>A0AA36BUT5</accession>
<dbReference type="GO" id="GO:0006518">
    <property type="term" value="P:peptide metabolic process"/>
    <property type="evidence" value="ECO:0007669"/>
    <property type="project" value="TreeGrafter"/>
</dbReference>
<evidence type="ECO:0000256" key="10">
    <source>
        <dbReference type="ARBA" id="ARBA00022833"/>
    </source>
</evidence>
<keyword evidence="8" id="KW-0732">Signal</keyword>
<feature type="domain" description="Peptidase M14" evidence="16">
    <location>
        <begin position="158"/>
        <end position="479"/>
    </location>
</feature>
<evidence type="ECO:0000256" key="8">
    <source>
        <dbReference type="ARBA" id="ARBA00022729"/>
    </source>
</evidence>
<dbReference type="Proteomes" id="UP001162480">
    <property type="component" value="Chromosome 24"/>
</dbReference>
<keyword evidence="10" id="KW-0862">Zinc</keyword>
<evidence type="ECO:0000313" key="17">
    <source>
        <dbReference type="EMBL" id="CAI9740202.1"/>
    </source>
</evidence>
<comment type="cofactor">
    <cofactor evidence="1">
        <name>Zn(2+)</name>
        <dbReference type="ChEBI" id="CHEBI:29105"/>
    </cofactor>
</comment>
<evidence type="ECO:0000259" key="16">
    <source>
        <dbReference type="PROSITE" id="PS52035"/>
    </source>
</evidence>
<dbReference type="Gene3D" id="3.40.630.10">
    <property type="entry name" value="Zn peptidases"/>
    <property type="match status" value="1"/>
</dbReference>
<organism evidence="17 18">
    <name type="scientific">Octopus vulgaris</name>
    <name type="common">Common octopus</name>
    <dbReference type="NCBI Taxonomy" id="6645"/>
    <lineage>
        <taxon>Eukaryota</taxon>
        <taxon>Metazoa</taxon>
        <taxon>Spiralia</taxon>
        <taxon>Lophotrochozoa</taxon>
        <taxon>Mollusca</taxon>
        <taxon>Cephalopoda</taxon>
        <taxon>Coleoidea</taxon>
        <taxon>Octopodiformes</taxon>
        <taxon>Octopoda</taxon>
        <taxon>Incirrata</taxon>
        <taxon>Octopodidae</taxon>
        <taxon>Octopus</taxon>
    </lineage>
</organism>
<evidence type="ECO:0000256" key="15">
    <source>
        <dbReference type="SAM" id="MobiDB-lite"/>
    </source>
</evidence>
<feature type="region of interest" description="Disordered" evidence="15">
    <location>
        <begin position="47"/>
        <end position="75"/>
    </location>
</feature>
<name>A0AA36BUT5_OCTVU</name>
<dbReference type="GO" id="GO:0004181">
    <property type="term" value="F:metallocarboxypeptidase activity"/>
    <property type="evidence" value="ECO:0007669"/>
    <property type="project" value="InterPro"/>
</dbReference>
<evidence type="ECO:0000256" key="2">
    <source>
        <dbReference type="ARBA" id="ARBA00004613"/>
    </source>
</evidence>
<dbReference type="PANTHER" id="PTHR11532">
    <property type="entry name" value="PROTEASE M14 CARBOXYPEPTIDASE"/>
    <property type="match status" value="1"/>
</dbReference>
<dbReference type="CDD" id="cd11308">
    <property type="entry name" value="Peptidase_M14NE-CP-C_like"/>
    <property type="match status" value="1"/>
</dbReference>
<keyword evidence="14" id="KW-0175">Coiled coil</keyword>
<dbReference type="EMBL" id="OX597837">
    <property type="protein sequence ID" value="CAI9740202.1"/>
    <property type="molecule type" value="Genomic_DNA"/>
</dbReference>
<dbReference type="GO" id="GO:0005615">
    <property type="term" value="C:extracellular space"/>
    <property type="evidence" value="ECO:0007669"/>
    <property type="project" value="TreeGrafter"/>
</dbReference>
<dbReference type="PROSITE" id="PS52035">
    <property type="entry name" value="PEPTIDASE_M14"/>
    <property type="match status" value="1"/>
</dbReference>
<keyword evidence="18" id="KW-1185">Reference proteome</keyword>
<evidence type="ECO:0000256" key="9">
    <source>
        <dbReference type="ARBA" id="ARBA00022801"/>
    </source>
</evidence>
<dbReference type="PROSITE" id="PS00133">
    <property type="entry name" value="CARBOXYPEPT_ZN_2"/>
    <property type="match status" value="1"/>
</dbReference>
<feature type="coiled-coil region" evidence="14">
    <location>
        <begin position="583"/>
        <end position="610"/>
    </location>
</feature>
<comment type="subcellular location">
    <subcellularLocation>
        <location evidence="2">Secreted</location>
    </subcellularLocation>
</comment>
<keyword evidence="6" id="KW-0645">Protease</keyword>
<dbReference type="SUPFAM" id="SSF49464">
    <property type="entry name" value="Carboxypeptidase regulatory domain-like"/>
    <property type="match status" value="1"/>
</dbReference>
<dbReference type="InterPro" id="IPR050753">
    <property type="entry name" value="Peptidase_M14_domain"/>
</dbReference>
<dbReference type="GO" id="GO:0008270">
    <property type="term" value="F:zinc ion binding"/>
    <property type="evidence" value="ECO:0007669"/>
    <property type="project" value="InterPro"/>
</dbReference>
<reference evidence="17" key="1">
    <citation type="submission" date="2023-08" db="EMBL/GenBank/DDBJ databases">
        <authorList>
            <person name="Alioto T."/>
            <person name="Alioto T."/>
            <person name="Gomez Garrido J."/>
        </authorList>
    </citation>
    <scope>NUCLEOTIDE SEQUENCE</scope>
</reference>
<keyword evidence="9" id="KW-0378">Hydrolase</keyword>
<dbReference type="CDD" id="cd03858">
    <property type="entry name" value="M14_CP_N-E_like"/>
    <property type="match status" value="1"/>
</dbReference>
<dbReference type="InterPro" id="IPR000834">
    <property type="entry name" value="Peptidase_M14"/>
</dbReference>
<evidence type="ECO:0000256" key="3">
    <source>
        <dbReference type="ARBA" id="ARBA00005988"/>
    </source>
</evidence>
<sequence length="622" mass="71226">MNENDVRTHTDINTHAPINTHTHTHIHIFRVYSREITLSCIKTEPGDCQREAKTEREKSLDASNRNHHVSIPNPPFLKTKKKKNNHFIHQLSTFVIHPLMFPLLNSPSRFKNYDVSPSRSSPFLGIVLSSFLLLSITPQRTEAAVSDAAKFSSNADFVHHNYDQMVALLDEVHSKCPDITLVYNPPGHSVEGRNLTVIEFSDDPGKHIAGEPEFKYVANMHGNEVVGREMLLQLAVYLCKQYKAGNETIQWLVDHTRIHLMPSMNPDGWELAHKHLKSTGREDWLIGRANANKVDLNRNFPDLNNIVYENEQTHGANNHLEKLAYALITPDLESETKTVMKWLSAYPFVLSANLHGGDLVANYPYDLTRSGKQKEYSISPDDATFRYLAESYAKNHKIMSSNHSTCGMANDQNFGIQDGITNGGDWYSVSRGMQDYNYLETNCFEITLELGCDKFPPASQLKKYWNDNKNALIAYMMQSHIGLKGFVLNSMTKEPINDATVKVLNMTDGQYINHDITSGHYGDYYRLMIDGFYEVEVTAKGYHPHTRCQRVQNKPLHEAVELNFELLSLHYPSQRNVQDILHCDQLRALARNQRNKVETEQEIYDQLLNDISDYFNRKRRTA</sequence>
<evidence type="ECO:0000256" key="5">
    <source>
        <dbReference type="ARBA" id="ARBA00022645"/>
    </source>
</evidence>
<feature type="active site" description="Proton donor/acceptor" evidence="13">
    <location>
        <position position="449"/>
    </location>
</feature>
<evidence type="ECO:0000256" key="4">
    <source>
        <dbReference type="ARBA" id="ARBA00022525"/>
    </source>
</evidence>
<dbReference type="PRINTS" id="PR00765">
    <property type="entry name" value="CRBOXYPTASEA"/>
</dbReference>
<evidence type="ECO:0000256" key="11">
    <source>
        <dbReference type="ARBA" id="ARBA00023049"/>
    </source>
</evidence>
<dbReference type="AlphaFoldDB" id="A0AA36BUT5"/>
<dbReference type="PROSITE" id="PS00132">
    <property type="entry name" value="CARBOXYPEPT_ZN_1"/>
    <property type="match status" value="1"/>
</dbReference>
<proteinExistence type="inferred from homology"/>
<gene>
    <name evidence="17" type="ORF">OCTVUL_1B013054</name>
</gene>
<dbReference type="SUPFAM" id="SSF53187">
    <property type="entry name" value="Zn-dependent exopeptidases"/>
    <property type="match status" value="1"/>
</dbReference>
<keyword evidence="5 17" id="KW-0121">Carboxypeptidase</keyword>
<comment type="similarity">
    <text evidence="3 13">Belongs to the peptidase M14 family.</text>
</comment>
<keyword evidence="4" id="KW-0964">Secreted</keyword>
<evidence type="ECO:0000256" key="13">
    <source>
        <dbReference type="PROSITE-ProRule" id="PRU01379"/>
    </source>
</evidence>
<evidence type="ECO:0000256" key="12">
    <source>
        <dbReference type="ARBA" id="ARBA00023180"/>
    </source>
</evidence>
<dbReference type="GO" id="GO:0016485">
    <property type="term" value="P:protein processing"/>
    <property type="evidence" value="ECO:0007669"/>
    <property type="project" value="TreeGrafter"/>
</dbReference>
<dbReference type="FunFam" id="3.40.630.10:FF:000013">
    <property type="entry name" value="carboxypeptidase N catalytic chain"/>
    <property type="match status" value="1"/>
</dbReference>
<protein>
    <submittedName>
        <fullName evidence="17">Carboxypeptidase E-3</fullName>
    </submittedName>
</protein>
<evidence type="ECO:0000256" key="14">
    <source>
        <dbReference type="SAM" id="Coils"/>
    </source>
</evidence>
<dbReference type="InterPro" id="IPR057247">
    <property type="entry name" value="CARBOXYPEPT_ZN_2"/>
</dbReference>
<evidence type="ECO:0000256" key="1">
    <source>
        <dbReference type="ARBA" id="ARBA00001947"/>
    </source>
</evidence>
<evidence type="ECO:0000256" key="6">
    <source>
        <dbReference type="ARBA" id="ARBA00022670"/>
    </source>
</evidence>
<dbReference type="Pfam" id="PF13620">
    <property type="entry name" value="CarboxypepD_reg"/>
    <property type="match status" value="1"/>
</dbReference>
<keyword evidence="11" id="KW-0482">Metalloprotease</keyword>
<evidence type="ECO:0000256" key="7">
    <source>
        <dbReference type="ARBA" id="ARBA00022723"/>
    </source>
</evidence>